<dbReference type="InterPro" id="IPR013785">
    <property type="entry name" value="Aldolase_TIM"/>
</dbReference>
<evidence type="ECO:0000256" key="2">
    <source>
        <dbReference type="ARBA" id="ARBA00022630"/>
    </source>
</evidence>
<dbReference type="PANTHER" id="PTHR43303:SF4">
    <property type="entry name" value="NADPH DEHYDROGENASE C23G7.10C-RELATED"/>
    <property type="match status" value="1"/>
</dbReference>
<dbReference type="PANTHER" id="PTHR43303">
    <property type="entry name" value="NADPH DEHYDROGENASE C23G7.10C-RELATED"/>
    <property type="match status" value="1"/>
</dbReference>
<dbReference type="InterPro" id="IPR044152">
    <property type="entry name" value="YqjM-like"/>
</dbReference>
<dbReference type="Pfam" id="PF00724">
    <property type="entry name" value="Oxidored_FMN"/>
    <property type="match status" value="1"/>
</dbReference>
<protein>
    <submittedName>
        <fullName evidence="7">Unannotated protein</fullName>
    </submittedName>
</protein>
<dbReference type="Gene3D" id="3.20.20.70">
    <property type="entry name" value="Aldolase class I"/>
    <property type="match status" value="1"/>
</dbReference>
<dbReference type="GO" id="GO:0010181">
    <property type="term" value="F:FMN binding"/>
    <property type="evidence" value="ECO:0007669"/>
    <property type="project" value="InterPro"/>
</dbReference>
<organism evidence="7">
    <name type="scientific">freshwater metagenome</name>
    <dbReference type="NCBI Taxonomy" id="449393"/>
    <lineage>
        <taxon>unclassified sequences</taxon>
        <taxon>metagenomes</taxon>
        <taxon>ecological metagenomes</taxon>
    </lineage>
</organism>
<evidence type="ECO:0000313" key="7">
    <source>
        <dbReference type="EMBL" id="CAB4677903.1"/>
    </source>
</evidence>
<keyword evidence="4" id="KW-0521">NADP</keyword>
<proteinExistence type="predicted"/>
<accession>A0A6J6N016</accession>
<evidence type="ECO:0000256" key="1">
    <source>
        <dbReference type="ARBA" id="ARBA00001917"/>
    </source>
</evidence>
<name>A0A6J6N016_9ZZZZ</name>
<comment type="cofactor">
    <cofactor evidence="1">
        <name>FMN</name>
        <dbReference type="ChEBI" id="CHEBI:58210"/>
    </cofactor>
</comment>
<evidence type="ECO:0000259" key="6">
    <source>
        <dbReference type="Pfam" id="PF00724"/>
    </source>
</evidence>
<keyword evidence="5" id="KW-0560">Oxidoreductase</keyword>
<dbReference type="AlphaFoldDB" id="A0A6J6N016"/>
<keyword evidence="2" id="KW-0285">Flavoprotein</keyword>
<dbReference type="GO" id="GO:0003959">
    <property type="term" value="F:NADPH dehydrogenase activity"/>
    <property type="evidence" value="ECO:0007669"/>
    <property type="project" value="InterPro"/>
</dbReference>
<dbReference type="SUPFAM" id="SSF51395">
    <property type="entry name" value="FMN-linked oxidoreductases"/>
    <property type="match status" value="1"/>
</dbReference>
<feature type="domain" description="NADH:flavin oxidoreductase/NADH oxidase N-terminal" evidence="6">
    <location>
        <begin position="3"/>
        <end position="340"/>
    </location>
</feature>
<dbReference type="GO" id="GO:0050661">
    <property type="term" value="F:NADP binding"/>
    <property type="evidence" value="ECO:0007669"/>
    <property type="project" value="InterPro"/>
</dbReference>
<keyword evidence="3" id="KW-0288">FMN</keyword>
<dbReference type="EMBL" id="CAEZXL010000002">
    <property type="protein sequence ID" value="CAB4677903.1"/>
    <property type="molecule type" value="Genomic_DNA"/>
</dbReference>
<evidence type="ECO:0000256" key="5">
    <source>
        <dbReference type="ARBA" id="ARBA00023002"/>
    </source>
</evidence>
<gene>
    <name evidence="7" type="ORF">UFOPK2373_00039</name>
</gene>
<evidence type="ECO:0000256" key="4">
    <source>
        <dbReference type="ARBA" id="ARBA00022857"/>
    </source>
</evidence>
<reference evidence="7" key="1">
    <citation type="submission" date="2020-05" db="EMBL/GenBank/DDBJ databases">
        <authorList>
            <person name="Chiriac C."/>
            <person name="Salcher M."/>
            <person name="Ghai R."/>
            <person name="Kavagutti S V."/>
        </authorList>
    </citation>
    <scope>NUCLEOTIDE SEQUENCE</scope>
</reference>
<dbReference type="InterPro" id="IPR001155">
    <property type="entry name" value="OxRdtase_FMN_N"/>
</dbReference>
<dbReference type="CDD" id="cd02932">
    <property type="entry name" value="OYE_YqiM_FMN"/>
    <property type="match status" value="1"/>
</dbReference>
<sequence>MAKLFETISIRGKTSRNRIWIAPMCQYSCEHQDGVPNQWHLVHLGSRALGGAGLVMCEATAVHPDGRISPWDTGIWNDEQAAAWVEITNFIRQAGALSAIQLAHAGRKASIYRSWSGDGAMGLTDGGWEPVSSTSEAFPGYNTPKELSTEEVYASIDDWVQAAKRSVAAGFDVLEIHAAHGYLVHQFLSPLTNQRTDEFGGSVANRAKYLVEIVSGIRAAVGEDVPILVRFSATDYRADGFTLEQCAEVAKLCEVAGADLFDISSGGIVLGVQIPTGPGYQVPLAKEMAEEVSAPIATVGQITDAKQAEEILQTTNIDVIMIGRVSLRDPYWPLRAAHELGVEVDYWPNQYSRGKYPG</sequence>
<evidence type="ECO:0000256" key="3">
    <source>
        <dbReference type="ARBA" id="ARBA00022643"/>
    </source>
</evidence>